<comment type="caution">
    <text evidence="2">The sequence shown here is derived from an EMBL/GenBank/DDBJ whole genome shotgun (WGS) entry which is preliminary data.</text>
</comment>
<keyword evidence="1" id="KW-1133">Transmembrane helix</keyword>
<reference evidence="2 3" key="1">
    <citation type="submission" date="2022-06" db="EMBL/GenBank/DDBJ databases">
        <title>Mesorhizobium sp. strain RP14 Genome sequencing and assembly.</title>
        <authorList>
            <person name="Kim I."/>
        </authorList>
    </citation>
    <scope>NUCLEOTIDE SEQUENCE [LARGE SCALE GENOMIC DNA]</scope>
    <source>
        <strain evidence="3">RP14(2022)</strain>
    </source>
</reference>
<dbReference type="RefSeq" id="WP_252822784.1">
    <property type="nucleotide sequence ID" value="NZ_JAMXQS010000016.1"/>
</dbReference>
<accession>A0ABT1CC04</accession>
<dbReference type="EMBL" id="JAMXQS010000016">
    <property type="protein sequence ID" value="MCO6052349.1"/>
    <property type="molecule type" value="Genomic_DNA"/>
</dbReference>
<evidence type="ECO:0000313" key="2">
    <source>
        <dbReference type="EMBL" id="MCO6052349.1"/>
    </source>
</evidence>
<keyword evidence="1" id="KW-0812">Transmembrane</keyword>
<gene>
    <name evidence="2" type="ORF">NGM99_21400</name>
</gene>
<evidence type="ECO:0000313" key="3">
    <source>
        <dbReference type="Proteomes" id="UP001205906"/>
    </source>
</evidence>
<proteinExistence type="predicted"/>
<feature type="transmembrane region" description="Helical" evidence="1">
    <location>
        <begin position="43"/>
        <end position="65"/>
    </location>
</feature>
<keyword evidence="1" id="KW-0472">Membrane</keyword>
<dbReference type="Proteomes" id="UP001205906">
    <property type="component" value="Unassembled WGS sequence"/>
</dbReference>
<protein>
    <submittedName>
        <fullName evidence="2">Uncharacterized protein</fullName>
    </submittedName>
</protein>
<organism evidence="2 3">
    <name type="scientific">Mesorhizobium liriopis</name>
    <dbReference type="NCBI Taxonomy" id="2953882"/>
    <lineage>
        <taxon>Bacteria</taxon>
        <taxon>Pseudomonadati</taxon>
        <taxon>Pseudomonadota</taxon>
        <taxon>Alphaproteobacteria</taxon>
        <taxon>Hyphomicrobiales</taxon>
        <taxon>Phyllobacteriaceae</taxon>
        <taxon>Mesorhizobium</taxon>
    </lineage>
</organism>
<keyword evidence="3" id="KW-1185">Reference proteome</keyword>
<feature type="transmembrane region" description="Helical" evidence="1">
    <location>
        <begin position="20"/>
        <end position="37"/>
    </location>
</feature>
<sequence length="66" mass="6803">MKKHPETHRSTVLKNAGRLILLTASFMIGAQVAGIAAEPPVSTGFFDVGVVVGFVLIAVGDILALG</sequence>
<evidence type="ECO:0000256" key="1">
    <source>
        <dbReference type="SAM" id="Phobius"/>
    </source>
</evidence>
<name>A0ABT1CC04_9HYPH</name>